<dbReference type="EMBL" id="CP118377">
    <property type="protein sequence ID" value="WFD43759.1"/>
    <property type="molecule type" value="Genomic_DNA"/>
</dbReference>
<evidence type="ECO:0000256" key="2">
    <source>
        <dbReference type="ARBA" id="ARBA00009678"/>
    </source>
</evidence>
<dbReference type="Proteomes" id="UP001214628">
    <property type="component" value="Chromosome 3"/>
</dbReference>
<dbReference type="SMART" id="SM00128">
    <property type="entry name" value="IPPc"/>
    <property type="match status" value="1"/>
</dbReference>
<evidence type="ECO:0000313" key="7">
    <source>
        <dbReference type="EMBL" id="WFD43759.1"/>
    </source>
</evidence>
<dbReference type="GO" id="GO:0043813">
    <property type="term" value="F:phosphatidylinositol-3,5-bisphosphate 5-phosphatase activity"/>
    <property type="evidence" value="ECO:0007669"/>
    <property type="project" value="TreeGrafter"/>
</dbReference>
<sequence length="1000" mass="111222">MHVWLAEATAEQRTLLVSRHDPYDSELGCEMVLSFSVCAGQCSLSLLNASELDWKPMRRLTMPSVPLIGLLGILKIGTDVFLACVTHANRVGSWQAGKYIDCVRNVTFFCVNRSLNEENASGQNEVGVTTPSETPYASIRKYLTSGSFFFAEHNALDLTRRVAQTSPFVDLDQGFASPYAWNAYMMEPILHYRARVTPSCRADLDQAAFFLLLIQGFVGIASIPIGPARNQKASLAVVSRLSARRAGTRFNARGIDDQGNAANFVETETILAFGEEVFSFVQLRGSVPIYWEQQGMQALNAKIQITRTGVASESATGQHIQRLLDDYGRVFVLDLLGTRDAETLLSHAYAGQINRLVTLLPSSDTPGNLRYYNFDFHTITKAAGGLDGTRAELDRLHNVQTQRQQFGYTLVHISATHQDLIMVQTGVFRVNCFDCLDRTNVVQGCLSHSTLRDFFITIRREKYQDASLALLQQASDLPESLWSIHGQLWAQNGDILSQINTGTGSLNSDYTRTGVKKTFTGLLSDAAKSASRMYMNNFQDASKQQAIDTLLGTRSGQEQVILFDPVYRAVHDQLETRRNEYTHTENWRMFLGTYNVCAQPAQRLDLWLQHAKGADILAIGLQEIVPLTAQQMLTSSAAEPMQYWERMILHALRNEDEPYVVLRCELLFATSLIVLVKDSMLKHVHNVEATTKKTGFRGMSGNKGGVAIRMDVHDTGVCFVGSHLAAGSTNVDERNNDFGSIARGMQFPRGRTIASHTHVFWLGDLNYRLDSLSSAEVRGLCAEMSANPDTDAARGVLAKLYQHDQLKLAQASHAAFEEYSEGPLLFKPTYKYDLHSDNYDSSEKARAPAWTDRILYRTNMKRAQAIQLDSYDCVDLRISDHRPVYATIRADIDVVDTQRRTALQDQLLGTLNDQQPSLLPLPSDALQQWWKLGAPLAPIADDTPGNPFASTDPLPATRRTKPPPMPPRPHTQRTSQVGPDNVSQIPSADVPPIPQRPDLG</sequence>
<keyword evidence="8" id="KW-1185">Reference proteome</keyword>
<dbReference type="InterPro" id="IPR046985">
    <property type="entry name" value="IP5"/>
</dbReference>
<dbReference type="Gene3D" id="3.60.10.10">
    <property type="entry name" value="Endonuclease/exonuclease/phosphatase"/>
    <property type="match status" value="1"/>
</dbReference>
<dbReference type="GO" id="GO:0004439">
    <property type="term" value="F:phosphatidylinositol-4,5-bisphosphate 5-phosphatase activity"/>
    <property type="evidence" value="ECO:0007669"/>
    <property type="project" value="UniProtKB-EC"/>
</dbReference>
<organism evidence="7 8">
    <name type="scientific">Malassezia psittaci</name>
    <dbReference type="NCBI Taxonomy" id="1821823"/>
    <lineage>
        <taxon>Eukaryota</taxon>
        <taxon>Fungi</taxon>
        <taxon>Dikarya</taxon>
        <taxon>Basidiomycota</taxon>
        <taxon>Ustilaginomycotina</taxon>
        <taxon>Malasseziomycetes</taxon>
        <taxon>Malasseziales</taxon>
        <taxon>Malasseziaceae</taxon>
        <taxon>Malassezia</taxon>
    </lineage>
</organism>
<dbReference type="PANTHER" id="PTHR11200:SF257">
    <property type="entry name" value="PHOSPHOINOSITIDE 5-PHOSPHATASE"/>
    <property type="match status" value="1"/>
</dbReference>
<dbReference type="GO" id="GO:0016020">
    <property type="term" value="C:membrane"/>
    <property type="evidence" value="ECO:0007669"/>
    <property type="project" value="TreeGrafter"/>
</dbReference>
<proteinExistence type="inferred from homology"/>
<dbReference type="Pfam" id="PF02383">
    <property type="entry name" value="Syja_N"/>
    <property type="match status" value="1"/>
</dbReference>
<dbReference type="AlphaFoldDB" id="A0AAF0FC47"/>
<dbReference type="PROSITE" id="PS50275">
    <property type="entry name" value="SAC"/>
    <property type="match status" value="1"/>
</dbReference>
<keyword evidence="4 7" id="KW-0378">Hydrolase</keyword>
<dbReference type="InterPro" id="IPR002013">
    <property type="entry name" value="SAC_dom"/>
</dbReference>
<dbReference type="InterPro" id="IPR036691">
    <property type="entry name" value="Endo/exonu/phosph_ase_sf"/>
</dbReference>
<dbReference type="GO" id="GO:0046856">
    <property type="term" value="P:phosphatidylinositol dephosphorylation"/>
    <property type="evidence" value="ECO:0007669"/>
    <property type="project" value="InterPro"/>
</dbReference>
<dbReference type="PANTHER" id="PTHR11200">
    <property type="entry name" value="INOSITOL 5-PHOSPHATASE"/>
    <property type="match status" value="1"/>
</dbReference>
<evidence type="ECO:0000256" key="1">
    <source>
        <dbReference type="ARBA" id="ARBA00008943"/>
    </source>
</evidence>
<accession>A0AAF0FC47</accession>
<evidence type="ECO:0000256" key="3">
    <source>
        <dbReference type="ARBA" id="ARBA00013044"/>
    </source>
</evidence>
<feature type="compositionally biased region" description="Pro residues" evidence="5">
    <location>
        <begin position="989"/>
        <end position="1000"/>
    </location>
</feature>
<dbReference type="Pfam" id="PF22669">
    <property type="entry name" value="Exo_endo_phos2"/>
    <property type="match status" value="1"/>
</dbReference>
<evidence type="ECO:0000256" key="5">
    <source>
        <dbReference type="SAM" id="MobiDB-lite"/>
    </source>
</evidence>
<evidence type="ECO:0000256" key="4">
    <source>
        <dbReference type="ARBA" id="ARBA00022801"/>
    </source>
</evidence>
<comment type="similarity">
    <text evidence="1">Belongs to the synaptojanin family.</text>
</comment>
<feature type="compositionally biased region" description="Polar residues" evidence="5">
    <location>
        <begin position="975"/>
        <end position="986"/>
    </location>
</feature>
<dbReference type="EC" id="3.1.3.36" evidence="3"/>
<name>A0AAF0FC47_9BASI</name>
<evidence type="ECO:0000259" key="6">
    <source>
        <dbReference type="PROSITE" id="PS50275"/>
    </source>
</evidence>
<dbReference type="SUPFAM" id="SSF56219">
    <property type="entry name" value="DNase I-like"/>
    <property type="match status" value="1"/>
</dbReference>
<evidence type="ECO:0000313" key="8">
    <source>
        <dbReference type="Proteomes" id="UP001214628"/>
    </source>
</evidence>
<feature type="region of interest" description="Disordered" evidence="5">
    <location>
        <begin position="937"/>
        <end position="1000"/>
    </location>
</feature>
<comment type="similarity">
    <text evidence="2">In the central section; belongs to the inositol 1,4,5-trisphosphate 5-phosphatase family.</text>
</comment>
<feature type="domain" description="SAC" evidence="6">
    <location>
        <begin position="139"/>
        <end position="502"/>
    </location>
</feature>
<dbReference type="GO" id="GO:0005737">
    <property type="term" value="C:cytoplasm"/>
    <property type="evidence" value="ECO:0007669"/>
    <property type="project" value="TreeGrafter"/>
</dbReference>
<protein>
    <recommendedName>
        <fullName evidence="3">phosphoinositide 5-phosphatase</fullName>
        <ecNumber evidence="3">3.1.3.36</ecNumber>
    </recommendedName>
</protein>
<dbReference type="InterPro" id="IPR000300">
    <property type="entry name" value="IPPc"/>
</dbReference>
<gene>
    <name evidence="7" type="ORF">MPSI1_002423</name>
</gene>
<reference evidence="7" key="1">
    <citation type="submission" date="2023-02" db="EMBL/GenBank/DDBJ databases">
        <title>Mating type loci evolution in Malassezia.</title>
        <authorList>
            <person name="Coelho M.A."/>
        </authorList>
    </citation>
    <scope>NUCLEOTIDE SEQUENCE</scope>
    <source>
        <strain evidence="7">CBS 14136</strain>
    </source>
</reference>